<evidence type="ECO:0000256" key="1">
    <source>
        <dbReference type="ARBA" id="ARBA00000885"/>
    </source>
</evidence>
<accession>E1ZF31</accession>
<dbReference type="InterPro" id="IPR016024">
    <property type="entry name" value="ARM-type_fold"/>
</dbReference>
<gene>
    <name evidence="9" type="ORF">CHLNCDRAFT_52424</name>
</gene>
<dbReference type="InterPro" id="IPR000569">
    <property type="entry name" value="HECT_dom"/>
</dbReference>
<dbReference type="AlphaFoldDB" id="E1ZF31"/>
<feature type="domain" description="HECT" evidence="8">
    <location>
        <begin position="720"/>
        <end position="768"/>
    </location>
</feature>
<feature type="compositionally biased region" description="Low complexity" evidence="7">
    <location>
        <begin position="655"/>
        <end position="668"/>
    </location>
</feature>
<dbReference type="GO" id="GO:0061630">
    <property type="term" value="F:ubiquitin protein ligase activity"/>
    <property type="evidence" value="ECO:0007669"/>
    <property type="project" value="UniProtKB-EC"/>
</dbReference>
<dbReference type="Proteomes" id="UP000008141">
    <property type="component" value="Unassembled WGS sequence"/>
</dbReference>
<dbReference type="SUPFAM" id="SSF48371">
    <property type="entry name" value="ARM repeat"/>
    <property type="match status" value="1"/>
</dbReference>
<dbReference type="FunCoup" id="E1ZF31">
    <property type="interactions" value="1817"/>
</dbReference>
<feature type="region of interest" description="Disordered" evidence="7">
    <location>
        <begin position="644"/>
        <end position="681"/>
    </location>
</feature>
<dbReference type="OrthoDB" id="423283at2759"/>
<dbReference type="EMBL" id="GL433844">
    <property type="protein sequence ID" value="EFN55600.1"/>
    <property type="molecule type" value="Genomic_DNA"/>
</dbReference>
<evidence type="ECO:0000259" key="8">
    <source>
        <dbReference type="PROSITE" id="PS50237"/>
    </source>
</evidence>
<name>E1ZF31_CHLVA</name>
<reference evidence="9 10" key="1">
    <citation type="journal article" date="2010" name="Plant Cell">
        <title>The Chlorella variabilis NC64A genome reveals adaptation to photosymbiosis, coevolution with viruses, and cryptic sex.</title>
        <authorList>
            <person name="Blanc G."/>
            <person name="Duncan G."/>
            <person name="Agarkova I."/>
            <person name="Borodovsky M."/>
            <person name="Gurnon J."/>
            <person name="Kuo A."/>
            <person name="Lindquist E."/>
            <person name="Lucas S."/>
            <person name="Pangilinan J."/>
            <person name="Polle J."/>
            <person name="Salamov A."/>
            <person name="Terry A."/>
            <person name="Yamada T."/>
            <person name="Dunigan D.D."/>
            <person name="Grigoriev I.V."/>
            <person name="Claverie J.M."/>
            <person name="Van Etten J.L."/>
        </authorList>
    </citation>
    <scope>NUCLEOTIDE SEQUENCE [LARGE SCALE GENOMIC DNA]</scope>
    <source>
        <strain evidence="9 10">NC64A</strain>
    </source>
</reference>
<evidence type="ECO:0000313" key="9">
    <source>
        <dbReference type="EMBL" id="EFN55600.1"/>
    </source>
</evidence>
<keyword evidence="10" id="KW-1185">Reference proteome</keyword>
<dbReference type="eggNOG" id="KOG0168">
    <property type="taxonomic scope" value="Eukaryota"/>
</dbReference>
<dbReference type="KEGG" id="cvr:CHLNCDRAFT_52424"/>
<dbReference type="InParanoid" id="E1ZF31"/>
<dbReference type="EC" id="2.3.2.26" evidence="3"/>
<evidence type="ECO:0000256" key="4">
    <source>
        <dbReference type="ARBA" id="ARBA00022679"/>
    </source>
</evidence>
<evidence type="ECO:0000256" key="5">
    <source>
        <dbReference type="ARBA" id="ARBA00022786"/>
    </source>
</evidence>
<evidence type="ECO:0000313" key="10">
    <source>
        <dbReference type="Proteomes" id="UP000008141"/>
    </source>
</evidence>
<organism evidence="10">
    <name type="scientific">Chlorella variabilis</name>
    <name type="common">Green alga</name>
    <dbReference type="NCBI Taxonomy" id="554065"/>
    <lineage>
        <taxon>Eukaryota</taxon>
        <taxon>Viridiplantae</taxon>
        <taxon>Chlorophyta</taxon>
        <taxon>core chlorophytes</taxon>
        <taxon>Trebouxiophyceae</taxon>
        <taxon>Chlorellales</taxon>
        <taxon>Chlorellaceae</taxon>
        <taxon>Chlorella clade</taxon>
        <taxon>Chlorella</taxon>
    </lineage>
</organism>
<evidence type="ECO:0000256" key="6">
    <source>
        <dbReference type="PROSITE-ProRule" id="PRU00104"/>
    </source>
</evidence>
<feature type="region of interest" description="Disordered" evidence="7">
    <location>
        <begin position="1"/>
        <end position="27"/>
    </location>
</feature>
<comment type="caution">
    <text evidence="6">Lacks conserved residue(s) required for the propagation of feature annotation.</text>
</comment>
<dbReference type="SUPFAM" id="SSF56204">
    <property type="entry name" value="Hect, E3 ligase catalytic domain"/>
    <property type="match status" value="1"/>
</dbReference>
<dbReference type="PROSITE" id="PS50237">
    <property type="entry name" value="HECT"/>
    <property type="match status" value="1"/>
</dbReference>
<dbReference type="PANTHER" id="PTHR45670:SF1">
    <property type="entry name" value="E3 UBIQUITIN-PROTEIN LIGASE HECTD1"/>
    <property type="match status" value="1"/>
</dbReference>
<evidence type="ECO:0000256" key="2">
    <source>
        <dbReference type="ARBA" id="ARBA00006331"/>
    </source>
</evidence>
<comment type="catalytic activity">
    <reaction evidence="1">
        <text>S-ubiquitinyl-[E2 ubiquitin-conjugating enzyme]-L-cysteine + [acceptor protein]-L-lysine = [E2 ubiquitin-conjugating enzyme]-L-cysteine + N(6)-ubiquitinyl-[acceptor protein]-L-lysine.</text>
        <dbReference type="EC" id="2.3.2.26"/>
    </reaction>
</comment>
<evidence type="ECO:0000256" key="3">
    <source>
        <dbReference type="ARBA" id="ARBA00012485"/>
    </source>
</evidence>
<dbReference type="InterPro" id="IPR011989">
    <property type="entry name" value="ARM-like"/>
</dbReference>
<dbReference type="RefSeq" id="XP_005847702.1">
    <property type="nucleotide sequence ID" value="XM_005847640.1"/>
</dbReference>
<feature type="compositionally biased region" description="Acidic residues" evidence="7">
    <location>
        <begin position="587"/>
        <end position="600"/>
    </location>
</feature>
<keyword evidence="5 6" id="KW-0833">Ubl conjugation pathway</keyword>
<dbReference type="eggNOG" id="KOG0170">
    <property type="taxonomic scope" value="Eukaryota"/>
</dbReference>
<dbReference type="Gene3D" id="3.90.1750.10">
    <property type="entry name" value="Hect, E3 ligase catalytic domains"/>
    <property type="match status" value="1"/>
</dbReference>
<feature type="region of interest" description="Disordered" evidence="7">
    <location>
        <begin position="312"/>
        <end position="332"/>
    </location>
</feature>
<feature type="compositionally biased region" description="Low complexity" evidence="7">
    <location>
        <begin position="319"/>
        <end position="332"/>
    </location>
</feature>
<comment type="similarity">
    <text evidence="2">Belongs to the UPL family. K-HECT subfamily.</text>
</comment>
<dbReference type="InterPro" id="IPR035983">
    <property type="entry name" value="Hect_E3_ubiquitin_ligase"/>
</dbReference>
<keyword evidence="4" id="KW-0808">Transferase</keyword>
<feature type="non-terminal residue" evidence="9">
    <location>
        <position position="768"/>
    </location>
</feature>
<dbReference type="Gene3D" id="1.25.10.10">
    <property type="entry name" value="Leucine-rich Repeat Variant"/>
    <property type="match status" value="1"/>
</dbReference>
<dbReference type="STRING" id="554065.E1ZF31"/>
<protein>
    <recommendedName>
        <fullName evidence="3">HECT-type E3 ubiquitin transferase</fullName>
        <ecNumber evidence="3">2.3.2.26</ecNumber>
    </recommendedName>
</protein>
<dbReference type="GeneID" id="17355089"/>
<feature type="region of interest" description="Disordered" evidence="7">
    <location>
        <begin position="570"/>
        <end position="600"/>
    </location>
</feature>
<sequence>MERRQRPGSAGGPPAQQQAGGRAEGADEQGTLQGLLRRLGAGYEDIYPGAAMGGSARVRAIVVQLKDEDEVGQLAGLTELCEFLSISTEDTLAAFPTEQVVPLLALEKLSHEHPARLLEAGALVAVLSYVDFFQTGVQRVAVATAANMCRGLSGAHAEAATAAAPILINLLQYQDAKIVDSACLALTRIAQAFSRSPRHLEALCALGLVGSIVQMVGVSESGGMTSQLQVPTFYGLLKILATMAAGSHVVAEALMEAGVSSTLRNLLATSSLLSTTAVSPANVLRSTDQLGDLVALAAALLPPIPEPAAAMARQDAPPSTSAAAAGAKQAGGEESEEVCQRTRFVHDHPALLQKFSADLLPLMIQVYSSSVTPQVKRQCLTTIAKMLHFNTAHTLAALLEELPAAALVAALLGARDSTVAAYGMQMAEILIEKLPDVYHQYFLKEGVVHAIDQLAATPPAAAAAAADAAAAGGAAQESSGGAAGLAARVGRRLSGGGRPASRAADKDAGEAAAAPRAAAGDALRAAVGARARRFHARYFTDGKGHALSPAAAAAEAAEAALEALAAAEREAMEEEEMLVGGGSEAHDSEEDYDEEMEGGGYVEGEDEEYDEEGLGPTLEFYTLLSHELQRKSLGIWRHDDAAAAAAAAPPPQPPAALAEGAKPAADAALSGPGPLEGELDAEGGQLSEGVRAGELVAAPHGLFPAPLPPGRRGDDGKPAAYFRLLGRAVAKALQDCRLLDLPLSPLLYRLALQRRVDLYDVAALDPAL</sequence>
<dbReference type="GO" id="GO:0043161">
    <property type="term" value="P:proteasome-mediated ubiquitin-dependent protein catabolic process"/>
    <property type="evidence" value="ECO:0007669"/>
    <property type="project" value="TreeGrafter"/>
</dbReference>
<dbReference type="InterPro" id="IPR045322">
    <property type="entry name" value="HECTD1/TRIP12-like"/>
</dbReference>
<feature type="compositionally biased region" description="Low complexity" evidence="7">
    <location>
        <begin position="12"/>
        <end position="21"/>
    </location>
</feature>
<proteinExistence type="inferred from homology"/>
<evidence type="ECO:0000256" key="7">
    <source>
        <dbReference type="SAM" id="MobiDB-lite"/>
    </source>
</evidence>
<dbReference type="PANTHER" id="PTHR45670">
    <property type="entry name" value="E3 UBIQUITIN-PROTEIN LIGASE TRIP12"/>
    <property type="match status" value="1"/>
</dbReference>
<dbReference type="GO" id="GO:0000209">
    <property type="term" value="P:protein polyubiquitination"/>
    <property type="evidence" value="ECO:0007669"/>
    <property type="project" value="TreeGrafter"/>
</dbReference>